<reference evidence="3" key="1">
    <citation type="submission" date="2022-11" db="UniProtKB">
        <authorList>
            <consortium name="WormBaseParasite"/>
        </authorList>
    </citation>
    <scope>IDENTIFICATION</scope>
</reference>
<name>A0A914XJ11_9BILA</name>
<evidence type="ECO:0000313" key="2">
    <source>
        <dbReference type="Proteomes" id="UP000887566"/>
    </source>
</evidence>
<accession>A0A914XJ11</accession>
<evidence type="ECO:0000313" key="3">
    <source>
        <dbReference type="WBParaSite" id="PSAMB.scaffold85size82680.g1726.t1"/>
    </source>
</evidence>
<evidence type="ECO:0000256" key="1">
    <source>
        <dbReference type="SAM" id="MobiDB-lite"/>
    </source>
</evidence>
<proteinExistence type="predicted"/>
<dbReference type="Proteomes" id="UP000887566">
    <property type="component" value="Unplaced"/>
</dbReference>
<organism evidence="2 3">
    <name type="scientific">Plectus sambesii</name>
    <dbReference type="NCBI Taxonomy" id="2011161"/>
    <lineage>
        <taxon>Eukaryota</taxon>
        <taxon>Metazoa</taxon>
        <taxon>Ecdysozoa</taxon>
        <taxon>Nematoda</taxon>
        <taxon>Chromadorea</taxon>
        <taxon>Plectida</taxon>
        <taxon>Plectina</taxon>
        <taxon>Plectoidea</taxon>
        <taxon>Plectidae</taxon>
        <taxon>Plectus</taxon>
    </lineage>
</organism>
<protein>
    <submittedName>
        <fullName evidence="3">Uncharacterized protein</fullName>
    </submittedName>
</protein>
<feature type="region of interest" description="Disordered" evidence="1">
    <location>
        <begin position="14"/>
        <end position="35"/>
    </location>
</feature>
<keyword evidence="2" id="KW-1185">Reference proteome</keyword>
<sequence>MFGCMRNHYRYSSVRDPAQRPLPPPSQHPYPLTKGASDSGGIKLLDNWISYLFNEGSGTSYVPVVCKRREIQTVASATELAQSARLVIAGDVIRSCGARFGED</sequence>
<dbReference type="WBParaSite" id="PSAMB.scaffold85size82680.g1726.t1">
    <property type="protein sequence ID" value="PSAMB.scaffold85size82680.g1726.t1"/>
    <property type="gene ID" value="PSAMB.scaffold85size82680.g1726"/>
</dbReference>
<dbReference type="AlphaFoldDB" id="A0A914XJ11"/>